<dbReference type="Pfam" id="PF06054">
    <property type="entry name" value="CoiA_nuc"/>
    <property type="match status" value="1"/>
</dbReference>
<dbReference type="RefSeq" id="WP_077276233.1">
    <property type="nucleotide sequence ID" value="NZ_CP019609.1"/>
</dbReference>
<accession>A0A1Q2D6Y7</accession>
<keyword evidence="4" id="KW-1185">Reference proteome</keyword>
<evidence type="ECO:0000259" key="2">
    <source>
        <dbReference type="Pfam" id="PF25164"/>
    </source>
</evidence>
<name>A0A1Q2D6Y7_9ENTE</name>
<sequence>MLLGKGQDGELVDLTQMKKKDIELLRDKKWYCCCCGSLLCLKNGSQLMSHFAHKSKQHCDSFAESESQEHLTGKAIIAQNCRHYQHEYQLEAYLPTLNQRPDVLIVPKIAIEFQCSQLALSRFIERSQTYQRHGYYVCWLLGRELFVRRPLKKLSTLQIHCLRLSNTLGFYLWGVDVLTLELKLVYYIRYCHGHLTYQEASWSLKEESLVSLLKAPHLNYLLLKTTHGPLGDACYRRTNWNQRLTKKESSIMVLQAYFYERGLNLRTLPNYLMVPDLTHVIFGETELIIRYESLVYMRRVGKGTVAQLVTSLMSLPLIRQVANQATLIQPYRLLEQVVMSYCLILGQQDMIQYQESQATWEYLGE</sequence>
<evidence type="ECO:0000259" key="1">
    <source>
        <dbReference type="Pfam" id="PF06054"/>
    </source>
</evidence>
<feature type="domain" description="Competence protein CoiA nuclease-like" evidence="1">
    <location>
        <begin position="66"/>
        <end position="214"/>
    </location>
</feature>
<dbReference type="STRING" id="633807.BW732_07950"/>
<evidence type="ECO:0008006" key="5">
    <source>
        <dbReference type="Google" id="ProtNLM"/>
    </source>
</evidence>
<dbReference type="KEGG" id="vpi:BW732_07950"/>
<evidence type="ECO:0000313" key="3">
    <source>
        <dbReference type="EMBL" id="AQP54158.1"/>
    </source>
</evidence>
<dbReference type="PIRSF" id="PIRSF007487">
    <property type="entry name" value="Competence-induced_CoiA_bac"/>
    <property type="match status" value="1"/>
</dbReference>
<gene>
    <name evidence="3" type="ORF">BW732_07950</name>
</gene>
<dbReference type="Proteomes" id="UP000188246">
    <property type="component" value="Chromosome"/>
</dbReference>
<dbReference type="AlphaFoldDB" id="A0A1Q2D6Y7"/>
<dbReference type="EMBL" id="CP019609">
    <property type="protein sequence ID" value="AQP54158.1"/>
    <property type="molecule type" value="Genomic_DNA"/>
</dbReference>
<evidence type="ECO:0000313" key="4">
    <source>
        <dbReference type="Proteomes" id="UP000188246"/>
    </source>
</evidence>
<protein>
    <recommendedName>
        <fullName evidence="5">Competence protein CoiA</fullName>
    </recommendedName>
</protein>
<proteinExistence type="predicted"/>
<dbReference type="OrthoDB" id="3784230at2"/>
<dbReference type="Pfam" id="PF25164">
    <property type="entry name" value="CoiA_N"/>
    <property type="match status" value="1"/>
</dbReference>
<organism evidence="3 4">
    <name type="scientific">Vagococcus penaei</name>
    <dbReference type="NCBI Taxonomy" id="633807"/>
    <lineage>
        <taxon>Bacteria</taxon>
        <taxon>Bacillati</taxon>
        <taxon>Bacillota</taxon>
        <taxon>Bacilli</taxon>
        <taxon>Lactobacillales</taxon>
        <taxon>Enterococcaceae</taxon>
        <taxon>Vagococcus</taxon>
    </lineage>
</organism>
<dbReference type="InterPro" id="IPR021176">
    <property type="entry name" value="Competence-induced_CoiA"/>
</dbReference>
<feature type="domain" description="Competence protein CoiA-like N-terminal" evidence="2">
    <location>
        <begin position="14"/>
        <end position="61"/>
    </location>
</feature>
<reference evidence="3 4" key="1">
    <citation type="journal article" date="2010" name="Int. J. Syst. Evol. Microbiol.">
        <title>Vagococcus penaei sp. nov., isolated from spoilage microbiota of cooked shrimp (Penaeus vannamei).</title>
        <authorList>
            <person name="Jaffres E."/>
            <person name="Prevost H."/>
            <person name="Rossero A."/>
            <person name="Joffraud J.J."/>
            <person name="Dousset X."/>
        </authorList>
    </citation>
    <scope>NUCLEOTIDE SEQUENCE [LARGE SCALE GENOMIC DNA]</scope>
    <source>
        <strain evidence="3 4">CD276</strain>
    </source>
</reference>
<dbReference type="InterPro" id="IPR057253">
    <property type="entry name" value="CoiA-like_N"/>
</dbReference>
<dbReference type="InterPro" id="IPR010330">
    <property type="entry name" value="CoiA_nuc"/>
</dbReference>